<dbReference type="Pfam" id="PF01523">
    <property type="entry name" value="PmbA_TldD_1st"/>
    <property type="match status" value="1"/>
</dbReference>
<dbReference type="STRING" id="224324.aq_1871"/>
<feature type="domain" description="Metalloprotease TldD/E N-terminal" evidence="2">
    <location>
        <begin position="18"/>
        <end position="81"/>
    </location>
</feature>
<dbReference type="InterPro" id="IPR035068">
    <property type="entry name" value="TldD/PmbA_N"/>
</dbReference>
<dbReference type="Pfam" id="PF19290">
    <property type="entry name" value="PmbA_TldD_2nd"/>
    <property type="match status" value="1"/>
</dbReference>
<evidence type="ECO:0000313" key="5">
    <source>
        <dbReference type="EMBL" id="AAC07693.1"/>
    </source>
</evidence>
<dbReference type="InParanoid" id="O67719"/>
<dbReference type="Proteomes" id="UP000000798">
    <property type="component" value="Chromosome"/>
</dbReference>
<dbReference type="GO" id="GO:1905368">
    <property type="term" value="C:peptidase complex"/>
    <property type="evidence" value="ECO:0000318"/>
    <property type="project" value="GO_Central"/>
</dbReference>
<dbReference type="AlphaFoldDB" id="O67719"/>
<evidence type="ECO:0000256" key="1">
    <source>
        <dbReference type="ARBA" id="ARBA00005836"/>
    </source>
</evidence>
<dbReference type="PIR" id="E70461">
    <property type="entry name" value="E70461"/>
</dbReference>
<reference evidence="5 6" key="1">
    <citation type="journal article" date="1998" name="Nature">
        <title>The complete genome of the hyperthermophilic bacterium Aquifex aeolicus.</title>
        <authorList>
            <person name="Deckert G."/>
            <person name="Warren P.V."/>
            <person name="Gaasterland T."/>
            <person name="Young W.G."/>
            <person name="Lenox A.L."/>
            <person name="Graham D.E."/>
            <person name="Overbeek R."/>
            <person name="Snead M.A."/>
            <person name="Keller M."/>
            <person name="Aujay M."/>
            <person name="Huber R."/>
            <person name="Feldman R.A."/>
            <person name="Short J.M."/>
            <person name="Olson G.J."/>
            <person name="Swanson R.V."/>
        </authorList>
    </citation>
    <scope>NUCLEOTIDE SEQUENCE [LARGE SCALE GENOMIC DNA]</scope>
    <source>
        <strain evidence="5 6">VF5</strain>
    </source>
</reference>
<dbReference type="PANTHER" id="PTHR43421">
    <property type="entry name" value="METALLOPROTEASE PMBA"/>
    <property type="match status" value="1"/>
</dbReference>
<proteinExistence type="inferred from homology"/>
<dbReference type="RefSeq" id="WP_010881223.1">
    <property type="nucleotide sequence ID" value="NC_000918.1"/>
</dbReference>
<evidence type="ECO:0000259" key="3">
    <source>
        <dbReference type="Pfam" id="PF19289"/>
    </source>
</evidence>
<organism evidence="5 6">
    <name type="scientific">Aquifex aeolicus (strain VF5)</name>
    <dbReference type="NCBI Taxonomy" id="224324"/>
    <lineage>
        <taxon>Bacteria</taxon>
        <taxon>Pseudomonadati</taxon>
        <taxon>Aquificota</taxon>
        <taxon>Aquificia</taxon>
        <taxon>Aquificales</taxon>
        <taxon>Aquificaceae</taxon>
        <taxon>Aquifex</taxon>
    </lineage>
</organism>
<dbReference type="FunCoup" id="O67719">
    <property type="interactions" value="131"/>
</dbReference>
<dbReference type="EMBL" id="AE000657">
    <property type="protein sequence ID" value="AAC07693.1"/>
    <property type="molecule type" value="Genomic_DNA"/>
</dbReference>
<dbReference type="KEGG" id="aae:aq_1871"/>
<name>O67719_AQUAE</name>
<protein>
    <submittedName>
        <fullName evidence="5">Peptide maturation</fullName>
    </submittedName>
</protein>
<evidence type="ECO:0000313" key="6">
    <source>
        <dbReference type="Proteomes" id="UP000000798"/>
    </source>
</evidence>
<accession>O67719</accession>
<evidence type="ECO:0000259" key="2">
    <source>
        <dbReference type="Pfam" id="PF01523"/>
    </source>
</evidence>
<dbReference type="InterPro" id="IPR045570">
    <property type="entry name" value="Metalloprtase-TldD/E_cen_dom"/>
</dbReference>
<dbReference type="HOGENOM" id="CLU_026425_4_0_0"/>
<dbReference type="eggNOG" id="COG0312">
    <property type="taxonomic scope" value="Bacteria"/>
</dbReference>
<dbReference type="InterPro" id="IPR002510">
    <property type="entry name" value="Metalloprtase-TldD/E_N"/>
</dbReference>
<dbReference type="SUPFAM" id="SSF111283">
    <property type="entry name" value="Putative modulator of DNA gyrase, PmbA/TldD"/>
    <property type="match status" value="1"/>
</dbReference>
<dbReference type="InterPro" id="IPR045569">
    <property type="entry name" value="Metalloprtase-TldD/E_C"/>
</dbReference>
<dbReference type="InterPro" id="IPR047657">
    <property type="entry name" value="PmbA"/>
</dbReference>
<dbReference type="Pfam" id="PF19289">
    <property type="entry name" value="PmbA_TldD_3rd"/>
    <property type="match status" value="1"/>
</dbReference>
<evidence type="ECO:0000259" key="4">
    <source>
        <dbReference type="Pfam" id="PF19290"/>
    </source>
</evidence>
<dbReference type="Gene3D" id="3.30.2290.10">
    <property type="entry name" value="PmbA/TldD superfamily"/>
    <property type="match status" value="1"/>
</dbReference>
<dbReference type="PANTHER" id="PTHR43421:SF1">
    <property type="entry name" value="METALLOPROTEASE PMBA"/>
    <property type="match status" value="1"/>
</dbReference>
<feature type="domain" description="Metalloprotease TldD/E C-terminal" evidence="3">
    <location>
        <begin position="222"/>
        <end position="440"/>
    </location>
</feature>
<keyword evidence="6" id="KW-1185">Reference proteome</keyword>
<dbReference type="GO" id="GO:0008237">
    <property type="term" value="F:metallopeptidase activity"/>
    <property type="evidence" value="ECO:0007669"/>
    <property type="project" value="InterPro"/>
</dbReference>
<dbReference type="GO" id="GO:0005829">
    <property type="term" value="C:cytosol"/>
    <property type="evidence" value="ECO:0000318"/>
    <property type="project" value="GO_Central"/>
</dbReference>
<sequence length="441" mass="49574">MDNLENLVKKYIKPGYEYEVFFERVKKLKIEVSNEQVENVSSSEERGIGIRVLKDKRLGFSYTSFLGEEEIKDTVEKAMEMCEIQEPDEANGFIEKLKPSKAVSVYDEESLSIPLQEKMEIPVKMEKYAKELDKRIVGVRKSTLTEVEFEVRSFNSFGVEFGYRGTSYTSMIATLGTENDDSAISWEFRGARRLKNLNWKSMVEDAVFKTVNLLHPSPFETRSMPVVFFRESFAMLLDAFSPMFLGDYLVKGKTLLKDKVNEIVASEKITLVDDGSMEEGFSTFPYDAEGVPTRKNLLIDKGVFKGFLHSLYTARKSSQEPTGNSVRGSYKELPSSGTTNFYLEKGNLSFEELLSYYDEVFLVLEVMGLHTVDTISGDFSLGCSGILYKKGKKDKTVRGITVAGNILDLLKNVEEVGNDLTFYGSVGSPSVLVKKLTLGGG</sequence>
<dbReference type="PATRIC" id="fig|224324.8.peg.1451"/>
<gene>
    <name evidence="5" type="primary">pmbA</name>
    <name evidence="5" type="ordered locus">aq_1871</name>
</gene>
<dbReference type="GO" id="GO:0016485">
    <property type="term" value="P:protein processing"/>
    <property type="evidence" value="ECO:0000318"/>
    <property type="project" value="GO_Central"/>
</dbReference>
<dbReference type="EnsemblBacteria" id="AAC07693">
    <property type="protein sequence ID" value="AAC07693"/>
    <property type="gene ID" value="aq_1871"/>
</dbReference>
<feature type="domain" description="Metalloprotease TldD/E central" evidence="4">
    <location>
        <begin position="110"/>
        <end position="214"/>
    </location>
</feature>
<comment type="similarity">
    <text evidence="1">Belongs to the peptidase U62 family.</text>
</comment>
<dbReference type="OrthoDB" id="9803213at2"/>
<dbReference type="InterPro" id="IPR036059">
    <property type="entry name" value="TldD/PmbA_sf"/>
</dbReference>